<gene>
    <name evidence="4" type="ORF">TGAM01_v208792</name>
</gene>
<organism evidence="4 5">
    <name type="scientific">Trichoderma gamsii</name>
    <dbReference type="NCBI Taxonomy" id="398673"/>
    <lineage>
        <taxon>Eukaryota</taxon>
        <taxon>Fungi</taxon>
        <taxon>Dikarya</taxon>
        <taxon>Ascomycota</taxon>
        <taxon>Pezizomycotina</taxon>
        <taxon>Sordariomycetes</taxon>
        <taxon>Hypocreomycetidae</taxon>
        <taxon>Hypocreales</taxon>
        <taxon>Hypocreaceae</taxon>
        <taxon>Trichoderma</taxon>
    </lineage>
</organism>
<reference evidence="4 5" key="1">
    <citation type="journal article" date="2016" name="Genome Announc.">
        <title>Draft Whole-Genome Sequence of Trichoderma gamsii T6085, a Promising Biocontrol Agent of Fusarium Head Blight on Wheat.</title>
        <authorList>
            <person name="Baroncelli R."/>
            <person name="Zapparata A."/>
            <person name="Piaggeschi G."/>
            <person name="Sarrocco S."/>
            <person name="Vannacci G."/>
        </authorList>
    </citation>
    <scope>NUCLEOTIDE SEQUENCE [LARGE SCALE GENOMIC DNA]</scope>
    <source>
        <strain evidence="4 5">T6085</strain>
    </source>
</reference>
<keyword evidence="2" id="KW-0560">Oxidoreductase</keyword>
<dbReference type="InterPro" id="IPR036291">
    <property type="entry name" value="NAD(P)-bd_dom_sf"/>
</dbReference>
<dbReference type="PANTHER" id="PTHR42901:SF1">
    <property type="entry name" value="ALCOHOL DEHYDROGENASE"/>
    <property type="match status" value="1"/>
</dbReference>
<dbReference type="STRING" id="398673.A0A2P4ZDE5"/>
<accession>A0A2P4ZDE5</accession>
<evidence type="ECO:0000313" key="5">
    <source>
        <dbReference type="Proteomes" id="UP000054821"/>
    </source>
</evidence>
<keyword evidence="5" id="KW-1185">Reference proteome</keyword>
<dbReference type="Proteomes" id="UP000054821">
    <property type="component" value="Unassembled WGS sequence"/>
</dbReference>
<dbReference type="AlphaFoldDB" id="A0A2P4ZDE5"/>
<dbReference type="PANTHER" id="PTHR42901">
    <property type="entry name" value="ALCOHOL DEHYDROGENASE"/>
    <property type="match status" value="1"/>
</dbReference>
<dbReference type="GO" id="GO:0016491">
    <property type="term" value="F:oxidoreductase activity"/>
    <property type="evidence" value="ECO:0007669"/>
    <property type="project" value="UniProtKB-KW"/>
</dbReference>
<dbReference type="Gene3D" id="3.40.50.720">
    <property type="entry name" value="NAD(P)-binding Rossmann-like Domain"/>
    <property type="match status" value="1"/>
</dbReference>
<comment type="similarity">
    <text evidence="1">Belongs to the short-chain dehydrogenases/reductases (SDR) family.</text>
</comment>
<dbReference type="GeneID" id="29980886"/>
<dbReference type="SMART" id="SM00822">
    <property type="entry name" value="PKS_KR"/>
    <property type="match status" value="1"/>
</dbReference>
<dbReference type="InterPro" id="IPR002347">
    <property type="entry name" value="SDR_fam"/>
</dbReference>
<protein>
    <recommendedName>
        <fullName evidence="3">Ketoreductase domain-containing protein</fullName>
    </recommendedName>
</protein>
<evidence type="ECO:0000259" key="3">
    <source>
        <dbReference type="SMART" id="SM00822"/>
    </source>
</evidence>
<dbReference type="Pfam" id="PF00106">
    <property type="entry name" value="adh_short"/>
    <property type="match status" value="1"/>
</dbReference>
<dbReference type="SUPFAM" id="SSF51735">
    <property type="entry name" value="NAD(P)-binding Rossmann-fold domains"/>
    <property type="match status" value="1"/>
</dbReference>
<dbReference type="RefSeq" id="XP_018666268.1">
    <property type="nucleotide sequence ID" value="XM_018800803.1"/>
</dbReference>
<dbReference type="InterPro" id="IPR057326">
    <property type="entry name" value="KR_dom"/>
</dbReference>
<evidence type="ECO:0000256" key="1">
    <source>
        <dbReference type="ARBA" id="ARBA00006484"/>
    </source>
</evidence>
<name>A0A2P4ZDE5_9HYPO</name>
<comment type="caution">
    <text evidence="4">The sequence shown here is derived from an EMBL/GenBank/DDBJ whole genome shotgun (WGS) entry which is preliminary data.</text>
</comment>
<proteinExistence type="inferred from homology"/>
<dbReference type="EMBL" id="JPDN02000039">
    <property type="protein sequence ID" value="PON22309.1"/>
    <property type="molecule type" value="Genomic_DNA"/>
</dbReference>
<feature type="domain" description="Ketoreductase" evidence="3">
    <location>
        <begin position="46"/>
        <end position="235"/>
    </location>
</feature>
<dbReference type="CDD" id="cd05233">
    <property type="entry name" value="SDR_c"/>
    <property type="match status" value="1"/>
</dbReference>
<evidence type="ECO:0000313" key="4">
    <source>
        <dbReference type="EMBL" id="PON22309.1"/>
    </source>
</evidence>
<evidence type="ECO:0000256" key="2">
    <source>
        <dbReference type="ARBA" id="ARBA00023002"/>
    </source>
</evidence>
<sequence length="312" mass="34337">MSNPTGAEATANPDRFVYHQLFTPNFYHDVYPSIKPENLQLKQDGRIILITGASGPIASEHARFFAKAGAKAIILTARRLEALESLKKEIENINSAVEIDCVQGDLTSEEDVNSLWNSSVEKFGTIDVVISCAASRSQMKKIGDTDIQGWWSDFVCQLDETNVKALYLLARHTANLKSENPVTFINVTSSMAIETIPTRSNYAITKSASCRLIEYLHAEHPNVRAFNLHPGIVPNGVQFAMLSGANVDTAALSAGVSLYLTTPQAEFLRGRFMSANWAVDDLEAKQDEIVKQNLLTTYIRAKFGPGGHFAQQ</sequence>